<dbReference type="GO" id="GO:0008483">
    <property type="term" value="F:transaminase activity"/>
    <property type="evidence" value="ECO:0007669"/>
    <property type="project" value="TreeGrafter"/>
</dbReference>
<keyword evidence="5" id="KW-1185">Reference proteome</keyword>
<feature type="compositionally biased region" description="Polar residues" evidence="2">
    <location>
        <begin position="1464"/>
        <end position="1479"/>
    </location>
</feature>
<sequence>MSEHVCFSESGSSLGDWTASDCASLDEICYPAAVEPPHPPSGVDVLLLSTLPAAGVLLAENLVHLPKVAFEDSDMPRRIREQILEVTKTVTVTEIVNAAPDKHPRSCEVTITNLASDTCHPVSVKISHLHERQGVDHSEAQTQTPEVTVEEQTWDAIRRAPDGTTRIEQEQQSKVERIRRKHMPVTTTFNLQTDNVIDLHFTQPVLIEKHDPHERRGPRTAETTTRVGPVHTLYYQKFSDSDGLLDAAGSAADTAAPSATQRRSSVVDEADLRSMASDLTSEGSVIVYADERPRGRASSAEGYFMTFPDSQKKSTKFGKAESDGDVADEWSGDKLASKTRREYIVTSKEETREPDRAPTIRWIYAEFDPSLKHNKADYAKNPRVSRCQMNGETGSAEVLVHSKSEDEQVPGTSKSLPNGHAIFNRTSSSEPKHLRSSTPPPKPARFALTSSRDASESSSFVTNDAFTECSPGVQSDHEAVFGRRRSTPPLMTSTPYTTLERKDRIHMELSSDGRELRQSHSFPTIPLGHDSSFRIKENNARDRGDADDAGDSDALLQPPPTPRRVPSSPIVVVNQSRRGSAELLDGGGTKRHRKPTPVNDIDWFAAFNMKEPSTPKSPGSPFALDVMKEAEVVGEQSHSHQTTSRRSEDEPPKPAEIDIDQVFCVNSSRKGSPKECPCNACYLTKLSDEERARLARASSKPKRVHPVEKNSPQRTSSSNSTPAVDISLDDVFNPGSSSPIHVVGKTGSSSRGGSLGGEKQRDDSGKKADDERTTFYLERAVSATSERNNSDIDLDEIFPLQKAKQPDVKEKLEDTKPSRENFPKREVRAASEPLKQRDSLDWVAALVTAGNQPMDESTRPESAKNGPSSVHNKESRANSAPTTTSASIQDELSQSSAILETKEWLHTLVKYDHPPKEREPAVKKEEKQPAAAEKTIAAVAETSDDLIHKVFEREGSSTDTDARKCPCGACTSDPGSPAPVPKERKRRSAKKQETLEQETRPTSLQRDTATSTTSGKTTDAVPISGNKEISYDVFVRTTSQEAASKPDDDEVEPADDDPDAIHYPPGRATLVGDVLRRPSVLEETSFNTDHLSPISDVSKAYTQRLTQLKSELGLDEMDGGAKEPRDEPPQPQEDGGSSSQPTFYSSEPDSSSEALKHRPMSDEALIDAVFSAVFEGESSEMTSLGAASSSQTLQDSADPPGPQQTGDDAEKRDDASEQKQDSSFDDWYDNPTVPPSEDSEVKDYVNELLNQSMDEAIFSASKSLKDKEEMKQEFLSHTDTSADKKLREQLEPVVATSTGEHVEPVEQKEEKEEKEEKEGAVGGEEEEDPIMKAVFTSSIDKEQLMESVISYPASAASSRMTSSVNTPGPNRTREDSEVFFASDSPAGPAHDGDVTYVSSASVVMNDTHSSSEGDFDEDCIIKLVFSEKKEEAKPSDPGFLKDVPLERVQRTVKPPTVEEARATPDSSANSEVDNRSLSPMESDHHGKADEELLEVEVFQDYFYIKGSYALVINKCDPLGELLAGVHSKGSTSSMDFSITPKLRRLLVQCFKEKARPTIEGADLISSRARNLLTDEDVSDIVYTMMKKNRFNAETNPEGNVNFCTAENNVCTEELMSHLKNKGFSPVESHLIHYPPAGGHKSTKSAVVKYMAEFMSAEVREEDLVILPSSTSGYDMLCHCTCEAEDIVLTSAPTYAASVRNCGSRAECRIRPVEMNMESPKLDVEAYQKTLDDYTVKGGLVRAVLIINPHNPMGAVFPPDDVLKLCNWATRNNLMVLVDESFSSCVFMPDSPFKSFLSYRNRLEKPENVIYLWSLSKDFGIPGLKISVVHSCCPKLNESLATLELIHPVSAVAHDVATAILSDFGELILPINPGKLPEFFRVDDYLINWLRNFHATKLNRLSAHYKFVADHLGQMELPFYPAVAGCFVMIDFRKAKWAEPPQGYIILSPHLNR</sequence>
<dbReference type="InterPro" id="IPR015424">
    <property type="entry name" value="PyrdxlP-dep_Trfase"/>
</dbReference>
<feature type="compositionally biased region" description="Polar residues" evidence="2">
    <location>
        <begin position="1355"/>
        <end position="1369"/>
    </location>
</feature>
<keyword evidence="1" id="KW-0663">Pyridoxal phosphate</keyword>
<accession>A0A016UKN5</accession>
<feature type="compositionally biased region" description="Basic and acidic residues" evidence="2">
    <location>
        <begin position="531"/>
        <end position="546"/>
    </location>
</feature>
<dbReference type="EMBL" id="JARK01001372">
    <property type="protein sequence ID" value="EYC15780.1"/>
    <property type="molecule type" value="Genomic_DNA"/>
</dbReference>
<feature type="region of interest" description="Disordered" evidence="2">
    <location>
        <begin position="692"/>
        <end position="894"/>
    </location>
</feature>
<dbReference type="PANTHER" id="PTHR43795">
    <property type="entry name" value="BIFUNCTIONAL ASPARTATE AMINOTRANSFERASE AND GLUTAMATE/ASPARTATE-PREPHENATE AMINOTRANSFERASE-RELATED"/>
    <property type="match status" value="1"/>
</dbReference>
<evidence type="ECO:0000256" key="2">
    <source>
        <dbReference type="SAM" id="MobiDB-lite"/>
    </source>
</evidence>
<proteinExistence type="predicted"/>
<feature type="compositionally biased region" description="Polar residues" evidence="2">
    <location>
        <begin position="877"/>
        <end position="894"/>
    </location>
</feature>
<feature type="compositionally biased region" description="Basic and acidic residues" evidence="2">
    <location>
        <begin position="1300"/>
        <end position="1319"/>
    </location>
</feature>
<feature type="region of interest" description="Disordered" evidence="2">
    <location>
        <begin position="630"/>
        <end position="659"/>
    </location>
</feature>
<evidence type="ECO:0000313" key="5">
    <source>
        <dbReference type="Proteomes" id="UP000024635"/>
    </source>
</evidence>
<dbReference type="InterPro" id="IPR004839">
    <property type="entry name" value="Aminotransferase_I/II_large"/>
</dbReference>
<feature type="compositionally biased region" description="Basic and acidic residues" evidence="2">
    <location>
        <begin position="909"/>
        <end position="928"/>
    </location>
</feature>
<reference evidence="5" key="1">
    <citation type="journal article" date="2015" name="Nat. Genet.">
        <title>The genome and transcriptome of the zoonotic hookworm Ancylostoma ceylanicum identify infection-specific gene families.</title>
        <authorList>
            <person name="Schwarz E.M."/>
            <person name="Hu Y."/>
            <person name="Antoshechkin I."/>
            <person name="Miller M.M."/>
            <person name="Sternberg P.W."/>
            <person name="Aroian R.V."/>
        </authorList>
    </citation>
    <scope>NUCLEOTIDE SEQUENCE</scope>
    <source>
        <strain evidence="5">HY135</strain>
    </source>
</reference>
<dbReference type="InterPro" id="IPR050478">
    <property type="entry name" value="Ethylene_sulfur-biosynth"/>
</dbReference>
<dbReference type="GO" id="GO:0006520">
    <property type="term" value="P:amino acid metabolic process"/>
    <property type="evidence" value="ECO:0007669"/>
    <property type="project" value="TreeGrafter"/>
</dbReference>
<feature type="compositionally biased region" description="Low complexity" evidence="2">
    <location>
        <begin position="1007"/>
        <end position="1020"/>
    </location>
</feature>
<dbReference type="Proteomes" id="UP000024635">
    <property type="component" value="Unassembled WGS sequence"/>
</dbReference>
<dbReference type="Pfam" id="PF00155">
    <property type="entry name" value="Aminotran_1_2"/>
    <property type="match status" value="1"/>
</dbReference>
<feature type="compositionally biased region" description="Basic and acidic residues" evidence="2">
    <location>
        <begin position="804"/>
        <end position="840"/>
    </location>
</feature>
<feature type="compositionally biased region" description="Basic and acidic residues" evidence="2">
    <location>
        <begin position="1267"/>
        <end position="1290"/>
    </location>
</feature>
<feature type="compositionally biased region" description="Basic and acidic residues" evidence="2">
    <location>
        <begin position="758"/>
        <end position="773"/>
    </location>
</feature>
<evidence type="ECO:0000259" key="3">
    <source>
        <dbReference type="Pfam" id="PF00155"/>
    </source>
</evidence>
<feature type="region of interest" description="Disordered" evidence="2">
    <location>
        <begin position="510"/>
        <end position="597"/>
    </location>
</feature>
<name>A0A016UKN5_9BILA</name>
<dbReference type="GO" id="GO:0030170">
    <property type="term" value="F:pyridoxal phosphate binding"/>
    <property type="evidence" value="ECO:0007669"/>
    <property type="project" value="InterPro"/>
</dbReference>
<feature type="compositionally biased region" description="Basic and acidic residues" evidence="2">
    <location>
        <begin position="1119"/>
        <end position="1128"/>
    </location>
</feature>
<feature type="domain" description="Aminotransferase class I/classII large" evidence="3">
    <location>
        <begin position="1632"/>
        <end position="1934"/>
    </location>
</feature>
<dbReference type="InterPro" id="IPR015421">
    <property type="entry name" value="PyrdxlP-dep_Trfase_major"/>
</dbReference>
<feature type="compositionally biased region" description="Polar residues" evidence="2">
    <location>
        <begin position="1179"/>
        <end position="1195"/>
    </location>
</feature>
<dbReference type="PANTHER" id="PTHR43795:SF39">
    <property type="entry name" value="AMINOTRANSFERASE CLASS I_CLASSII DOMAIN-CONTAINING PROTEIN"/>
    <property type="match status" value="1"/>
</dbReference>
<feature type="compositionally biased region" description="Basic and acidic residues" evidence="2">
    <location>
        <begin position="645"/>
        <end position="656"/>
    </location>
</feature>
<feature type="compositionally biased region" description="Low complexity" evidence="2">
    <location>
        <begin position="564"/>
        <end position="573"/>
    </location>
</feature>
<feature type="compositionally biased region" description="Polar residues" evidence="2">
    <location>
        <begin position="710"/>
        <end position="722"/>
    </location>
</feature>
<evidence type="ECO:0000256" key="1">
    <source>
        <dbReference type="ARBA" id="ARBA00022898"/>
    </source>
</evidence>
<feature type="region of interest" description="Disordered" evidence="2">
    <location>
        <begin position="948"/>
        <end position="1074"/>
    </location>
</feature>
<protein>
    <recommendedName>
        <fullName evidence="3">Aminotransferase class I/classII large domain-containing protein</fullName>
    </recommendedName>
</protein>
<feature type="compositionally biased region" description="Basic and acidic residues" evidence="2">
    <location>
        <begin position="990"/>
        <end position="999"/>
    </location>
</feature>
<gene>
    <name evidence="4" type="primary">Acey_s0036.g3354</name>
    <name evidence="4" type="synonym">Acey-T04F3.1</name>
    <name evidence="4" type="ORF">Y032_0036g3354</name>
</gene>
<feature type="region of interest" description="Disordered" evidence="2">
    <location>
        <begin position="1108"/>
        <end position="1160"/>
    </location>
</feature>
<feature type="region of interest" description="Disordered" evidence="2">
    <location>
        <begin position="1353"/>
        <end position="1374"/>
    </location>
</feature>
<evidence type="ECO:0000313" key="4">
    <source>
        <dbReference type="EMBL" id="EYC15780.1"/>
    </source>
</evidence>
<feature type="compositionally biased region" description="Polar residues" evidence="2">
    <location>
        <begin position="448"/>
        <end position="465"/>
    </location>
</feature>
<feature type="compositionally biased region" description="Basic and acidic residues" evidence="2">
    <location>
        <begin position="1208"/>
        <end position="1222"/>
    </location>
</feature>
<dbReference type="CDD" id="cd00609">
    <property type="entry name" value="AAT_like"/>
    <property type="match status" value="1"/>
</dbReference>
<dbReference type="Gene3D" id="3.90.1150.10">
    <property type="entry name" value="Aspartate Aminotransferase, domain 1"/>
    <property type="match status" value="1"/>
</dbReference>
<feature type="region of interest" description="Disordered" evidence="2">
    <location>
        <begin position="1451"/>
        <end position="1486"/>
    </location>
</feature>
<dbReference type="STRING" id="53326.A0A016UKN5"/>
<feature type="region of interest" description="Disordered" evidence="2">
    <location>
        <begin position="401"/>
        <end position="497"/>
    </location>
</feature>
<dbReference type="Gene3D" id="3.40.640.10">
    <property type="entry name" value="Type I PLP-dependent aspartate aminotransferase-like (Major domain)"/>
    <property type="match status" value="1"/>
</dbReference>
<feature type="region of interest" description="Disordered" evidence="2">
    <location>
        <begin position="909"/>
        <end position="936"/>
    </location>
</feature>
<dbReference type="OrthoDB" id="5832950at2759"/>
<feature type="compositionally biased region" description="Basic and acidic residues" evidence="2">
    <location>
        <begin position="948"/>
        <end position="964"/>
    </location>
</feature>
<comment type="caution">
    <text evidence="4">The sequence shown here is derived from an EMBL/GenBank/DDBJ whole genome shotgun (WGS) entry which is preliminary data.</text>
</comment>
<dbReference type="InterPro" id="IPR015422">
    <property type="entry name" value="PyrdxlP-dep_Trfase_small"/>
</dbReference>
<feature type="region of interest" description="Disordered" evidence="2">
    <location>
        <begin position="1267"/>
        <end position="1330"/>
    </location>
</feature>
<feature type="region of interest" description="Disordered" evidence="2">
    <location>
        <begin position="1177"/>
        <end position="1247"/>
    </location>
</feature>
<feature type="compositionally biased region" description="Acidic residues" evidence="2">
    <location>
        <begin position="1047"/>
        <end position="1058"/>
    </location>
</feature>
<dbReference type="SUPFAM" id="SSF53383">
    <property type="entry name" value="PLP-dependent transferases"/>
    <property type="match status" value="1"/>
</dbReference>
<feature type="compositionally biased region" description="Polar residues" evidence="2">
    <location>
        <begin position="1135"/>
        <end position="1153"/>
    </location>
</feature>
<organism evidence="4 5">
    <name type="scientific">Ancylostoma ceylanicum</name>
    <dbReference type="NCBI Taxonomy" id="53326"/>
    <lineage>
        <taxon>Eukaryota</taxon>
        <taxon>Metazoa</taxon>
        <taxon>Ecdysozoa</taxon>
        <taxon>Nematoda</taxon>
        <taxon>Chromadorea</taxon>
        <taxon>Rhabditida</taxon>
        <taxon>Rhabditina</taxon>
        <taxon>Rhabditomorpha</taxon>
        <taxon>Strongyloidea</taxon>
        <taxon>Ancylostomatidae</taxon>
        <taxon>Ancylostomatinae</taxon>
        <taxon>Ancylostoma</taxon>
    </lineage>
</organism>